<dbReference type="Proteomes" id="UP001203136">
    <property type="component" value="Unassembled WGS sequence"/>
</dbReference>
<accession>A0AAW5FA41</accession>
<proteinExistence type="predicted"/>
<dbReference type="AlphaFoldDB" id="A0AAW5FA41"/>
<comment type="caution">
    <text evidence="2">The sequence shown here is derived from an EMBL/GenBank/DDBJ whole genome shotgun (WGS) entry which is preliminary data.</text>
</comment>
<evidence type="ECO:0000313" key="3">
    <source>
        <dbReference type="Proteomes" id="UP001203136"/>
    </source>
</evidence>
<dbReference type="EMBL" id="JAINVB010000001">
    <property type="protein sequence ID" value="MCK0088665.1"/>
    <property type="molecule type" value="Genomic_DNA"/>
</dbReference>
<evidence type="ECO:0008006" key="4">
    <source>
        <dbReference type="Google" id="ProtNLM"/>
    </source>
</evidence>
<organism evidence="2 3">
    <name type="scientific">Clostridium symbiosum</name>
    <name type="common">Bacteroides symbiosus</name>
    <dbReference type="NCBI Taxonomy" id="1512"/>
    <lineage>
        <taxon>Bacteria</taxon>
        <taxon>Bacillati</taxon>
        <taxon>Bacillota</taxon>
        <taxon>Clostridia</taxon>
        <taxon>Lachnospirales</taxon>
        <taxon>Lachnospiraceae</taxon>
        <taxon>Otoolea</taxon>
    </lineage>
</organism>
<evidence type="ECO:0000313" key="1">
    <source>
        <dbReference type="EMBL" id="MCK0085206.1"/>
    </source>
</evidence>
<gene>
    <name evidence="1" type="ORF">K5I21_04850</name>
    <name evidence="2" type="ORF">K5I21_22950</name>
</gene>
<name>A0AAW5FA41_CLOSY</name>
<sequence>MIRYNCDLCGCYLDPGEGLLCDECRQKVREKALRGRRTQGIIQEGNGNQVEMILQEAEAWLKAQLN</sequence>
<dbReference type="EMBL" id="JAINVB010000001">
    <property type="protein sequence ID" value="MCK0085206.1"/>
    <property type="molecule type" value="Genomic_DNA"/>
</dbReference>
<dbReference type="RefSeq" id="WP_024739737.1">
    <property type="nucleotide sequence ID" value="NZ_JAINVB010000001.1"/>
</dbReference>
<evidence type="ECO:0000313" key="2">
    <source>
        <dbReference type="EMBL" id="MCK0088665.1"/>
    </source>
</evidence>
<protein>
    <recommendedName>
        <fullName evidence="4">Flagellar protein</fullName>
    </recommendedName>
</protein>
<reference evidence="2" key="1">
    <citation type="journal article" date="2022" name="Cell Host Microbe">
        <title>Colonization of the live biotherapeutic product VE303 and modulation of the microbiota and metabolites in healthy volunteers.</title>
        <authorList>
            <person name="Dsouza M."/>
            <person name="Menon R."/>
            <person name="Crossette E."/>
            <person name="Bhattarai S.K."/>
            <person name="Schneider J."/>
            <person name="Kim Y.G."/>
            <person name="Reddy S."/>
            <person name="Caballero S."/>
            <person name="Felix C."/>
            <person name="Cornacchione L."/>
            <person name="Hendrickson J."/>
            <person name="Watson A.R."/>
            <person name="Minot S.S."/>
            <person name="Greenfield N."/>
            <person name="Schopf L."/>
            <person name="Szabady R."/>
            <person name="Patarroyo J."/>
            <person name="Smith W."/>
            <person name="Harrison P."/>
            <person name="Kuijper E.J."/>
            <person name="Kelly C.P."/>
            <person name="Olle B."/>
            <person name="Bobilev D."/>
            <person name="Silber J.L."/>
            <person name="Bucci V."/>
            <person name="Roberts B."/>
            <person name="Faith J."/>
            <person name="Norman J.M."/>
        </authorList>
    </citation>
    <scope>NUCLEOTIDE SEQUENCE</scope>
    <source>
        <strain evidence="2">VE303-04</strain>
    </source>
</reference>